<feature type="domain" description="Retrotransposon gag" evidence="2">
    <location>
        <begin position="249"/>
        <end position="337"/>
    </location>
</feature>
<evidence type="ECO:0000313" key="3">
    <source>
        <dbReference type="EMBL" id="KAE9006621.1"/>
    </source>
</evidence>
<feature type="region of interest" description="Disordered" evidence="1">
    <location>
        <begin position="1"/>
        <end position="71"/>
    </location>
</feature>
<feature type="region of interest" description="Disordered" evidence="1">
    <location>
        <begin position="106"/>
        <end position="194"/>
    </location>
</feature>
<feature type="compositionally biased region" description="Low complexity" evidence="1">
    <location>
        <begin position="109"/>
        <end position="123"/>
    </location>
</feature>
<accession>A0A6A3KGR4</accession>
<gene>
    <name evidence="3" type="ORF">PF011_g11488</name>
</gene>
<dbReference type="Proteomes" id="UP000460718">
    <property type="component" value="Unassembled WGS sequence"/>
</dbReference>
<evidence type="ECO:0000256" key="1">
    <source>
        <dbReference type="SAM" id="MobiDB-lite"/>
    </source>
</evidence>
<evidence type="ECO:0000259" key="2">
    <source>
        <dbReference type="Pfam" id="PF03732"/>
    </source>
</evidence>
<dbReference type="EMBL" id="QXFW01000640">
    <property type="protein sequence ID" value="KAE9006621.1"/>
    <property type="molecule type" value="Genomic_DNA"/>
</dbReference>
<evidence type="ECO:0000313" key="4">
    <source>
        <dbReference type="Proteomes" id="UP000460718"/>
    </source>
</evidence>
<feature type="compositionally biased region" description="Acidic residues" evidence="1">
    <location>
        <begin position="154"/>
        <end position="172"/>
    </location>
</feature>
<organism evidence="3 4">
    <name type="scientific">Phytophthora fragariae</name>
    <dbReference type="NCBI Taxonomy" id="53985"/>
    <lineage>
        <taxon>Eukaryota</taxon>
        <taxon>Sar</taxon>
        <taxon>Stramenopiles</taxon>
        <taxon>Oomycota</taxon>
        <taxon>Peronosporomycetes</taxon>
        <taxon>Peronosporales</taxon>
        <taxon>Peronosporaceae</taxon>
        <taxon>Phytophthora</taxon>
    </lineage>
</organism>
<dbReference type="Pfam" id="PF03732">
    <property type="entry name" value="Retrotrans_gag"/>
    <property type="match status" value="1"/>
</dbReference>
<dbReference type="AlphaFoldDB" id="A0A6A3KGR4"/>
<protein>
    <recommendedName>
        <fullName evidence="2">Retrotransposon gag domain-containing protein</fullName>
    </recommendedName>
</protein>
<dbReference type="InterPro" id="IPR005162">
    <property type="entry name" value="Retrotrans_gag_dom"/>
</dbReference>
<name>A0A6A3KGR4_9STRA</name>
<sequence length="400" mass="44055">MVRTRVVEGVVQKTKRAPDNRPANQNQEETKADDPVDESNPSYERDEPGVDDPPSAAQEAPASTNDDGAAMAPATALAAALQQMATTMTRIDARLDQLSTAVTSPVQLPAPTDANTQAAATQQPPAPTTNPPASTSRPAVLQSRDDGSNGGDSSYDDDSSDSSSDGDSDSDDGGGRRGRRQPVTRPGDDDFHHNRCRTIRDLDLPTFLPTPQTSVTTWIARVDLALEGARLSGRGDWTNQELYYILGNKLKDSAARWWVQLDRKLSDNERTWTKLKSSLLRRNVERPDKAMAEWRVGQRRMMPGETYADFAAALRDLCGNNKIRERVLVAQFCRSLDRTTRLLIKQRPKPETLEEAVDKATEINDPNDNVAQGMENIGQAFVTAPDTYVVPRMAPLDTWR</sequence>
<reference evidence="3 4" key="1">
    <citation type="submission" date="2018-09" db="EMBL/GenBank/DDBJ databases">
        <title>Genomic investigation of the strawberry pathogen Phytophthora fragariae indicates pathogenicity is determined by transcriptional variation in three key races.</title>
        <authorList>
            <person name="Adams T.M."/>
            <person name="Armitage A.D."/>
            <person name="Sobczyk M.K."/>
            <person name="Bates H.J."/>
            <person name="Dunwell J.M."/>
            <person name="Nellist C.F."/>
            <person name="Harrison R.J."/>
        </authorList>
    </citation>
    <scope>NUCLEOTIDE SEQUENCE [LARGE SCALE GENOMIC DNA]</scope>
    <source>
        <strain evidence="3 4">SCRP245</strain>
    </source>
</reference>
<comment type="caution">
    <text evidence="3">The sequence shown here is derived from an EMBL/GenBank/DDBJ whole genome shotgun (WGS) entry which is preliminary data.</text>
</comment>
<proteinExistence type="predicted"/>